<name>A0A816GI70_9BILA</name>
<dbReference type="EMBL" id="CAJNOQ010063375">
    <property type="protein sequence ID" value="CAF1675631.1"/>
    <property type="molecule type" value="Genomic_DNA"/>
</dbReference>
<dbReference type="EMBL" id="CAJOBC010146568">
    <property type="protein sequence ID" value="CAF4662081.1"/>
    <property type="molecule type" value="Genomic_DNA"/>
</dbReference>
<feature type="non-terminal residue" evidence="2">
    <location>
        <position position="1"/>
    </location>
</feature>
<reference evidence="2" key="1">
    <citation type="submission" date="2021-02" db="EMBL/GenBank/DDBJ databases">
        <authorList>
            <person name="Nowell W R."/>
        </authorList>
    </citation>
    <scope>NUCLEOTIDE SEQUENCE</scope>
</reference>
<proteinExistence type="predicted"/>
<organism evidence="2 4">
    <name type="scientific">Didymodactylos carnosus</name>
    <dbReference type="NCBI Taxonomy" id="1234261"/>
    <lineage>
        <taxon>Eukaryota</taxon>
        <taxon>Metazoa</taxon>
        <taxon>Spiralia</taxon>
        <taxon>Gnathifera</taxon>
        <taxon>Rotifera</taxon>
        <taxon>Eurotatoria</taxon>
        <taxon>Bdelloidea</taxon>
        <taxon>Philodinida</taxon>
        <taxon>Philodinidae</taxon>
        <taxon>Didymodactylos</taxon>
    </lineage>
</organism>
<evidence type="ECO:0000256" key="1">
    <source>
        <dbReference type="SAM" id="MobiDB-lite"/>
    </source>
</evidence>
<evidence type="ECO:0000313" key="2">
    <source>
        <dbReference type="EMBL" id="CAF1675631.1"/>
    </source>
</evidence>
<comment type="caution">
    <text evidence="2">The sequence shown here is derived from an EMBL/GenBank/DDBJ whole genome shotgun (WGS) entry which is preliminary data.</text>
</comment>
<accession>A0A816GI70</accession>
<gene>
    <name evidence="2" type="ORF">GPM918_LOCUS46458</name>
    <name evidence="3" type="ORF">SRO942_LOCUS50666</name>
</gene>
<feature type="compositionally biased region" description="Basic residues" evidence="1">
    <location>
        <begin position="23"/>
        <end position="37"/>
    </location>
</feature>
<dbReference type="AlphaFoldDB" id="A0A816GI70"/>
<sequence>MKVPATQPGDSGSPIALADSTIQRHHRERHYRERRYR</sequence>
<protein>
    <submittedName>
        <fullName evidence="2">Uncharacterized protein</fullName>
    </submittedName>
</protein>
<evidence type="ECO:0000313" key="3">
    <source>
        <dbReference type="EMBL" id="CAF4662081.1"/>
    </source>
</evidence>
<dbReference type="Proteomes" id="UP000681722">
    <property type="component" value="Unassembled WGS sequence"/>
</dbReference>
<keyword evidence="4" id="KW-1185">Reference proteome</keyword>
<evidence type="ECO:0000313" key="4">
    <source>
        <dbReference type="Proteomes" id="UP000663829"/>
    </source>
</evidence>
<dbReference type="Proteomes" id="UP000663829">
    <property type="component" value="Unassembled WGS sequence"/>
</dbReference>
<feature type="region of interest" description="Disordered" evidence="1">
    <location>
        <begin position="1"/>
        <end position="37"/>
    </location>
</feature>